<proteinExistence type="predicted"/>
<dbReference type="EMBL" id="AWSD01000122">
    <property type="protein sequence ID" value="ERH20336.1"/>
    <property type="molecule type" value="Genomic_DNA"/>
</dbReference>
<protein>
    <submittedName>
        <fullName evidence="2">Uncharacterized protein</fullName>
    </submittedName>
</protein>
<name>U1QDD3_9ACTO</name>
<feature type="region of interest" description="Disordered" evidence="1">
    <location>
        <begin position="203"/>
        <end position="244"/>
    </location>
</feature>
<comment type="caution">
    <text evidence="2">The sequence shown here is derived from an EMBL/GenBank/DDBJ whole genome shotgun (WGS) entry which is preliminary data.</text>
</comment>
<evidence type="ECO:0000313" key="3">
    <source>
        <dbReference type="Proteomes" id="UP000016498"/>
    </source>
</evidence>
<sequence length="244" mass="26222">MSPYVRTVRTASGARAVQIVHSSRKGARSIEHIGSAHDDAELAVLKEVARQRLNAGQLSFDLPGLNSENDAGSAPQEPAGTGCVAPIASNRMGVLLEALEAAWKAVGLDRLDGADEVFRQLVTARLIEPTSKQDSLRVLTEAGLSPVSYATVKRHLPSYAAEDFTRDLSRLLAGYARIGRASLVLFDAYDPVLRDRQGRRLSRAGLLQGKTPGAADHGRAAHRRDRVPSTGRGLRGQARPRPPP</sequence>
<dbReference type="PATRIC" id="fig|1227262.3.peg.1042"/>
<evidence type="ECO:0000313" key="2">
    <source>
        <dbReference type="EMBL" id="ERH20336.1"/>
    </source>
</evidence>
<reference evidence="2 3" key="1">
    <citation type="submission" date="2013-06" db="EMBL/GenBank/DDBJ databases">
        <authorList>
            <person name="Weinstock G."/>
            <person name="Sodergren E."/>
            <person name="Lobos E.A."/>
            <person name="Fulton L."/>
            <person name="Fulton R."/>
            <person name="Courtney L."/>
            <person name="Fronick C."/>
            <person name="O'Laughlin M."/>
            <person name="Godfrey J."/>
            <person name="Wilson R.M."/>
            <person name="Miner T."/>
            <person name="Farmer C."/>
            <person name="Delehaunty K."/>
            <person name="Cordes M."/>
            <person name="Minx P."/>
            <person name="Tomlinson C."/>
            <person name="Chen J."/>
            <person name="Wollam A."/>
            <person name="Pepin K.H."/>
            <person name="Bhonagiri V."/>
            <person name="Zhang X."/>
            <person name="Warren W."/>
            <person name="Mitreva M."/>
            <person name="Mardis E.R."/>
            <person name="Wilson R.K."/>
        </authorList>
    </citation>
    <scope>NUCLEOTIDE SEQUENCE [LARGE SCALE GENOMIC DNA]</scope>
    <source>
        <strain evidence="2 3">F0510</strain>
    </source>
</reference>
<dbReference type="HOGENOM" id="CLU_1136175_0_0_11"/>
<dbReference type="Proteomes" id="UP000016498">
    <property type="component" value="Unassembled WGS sequence"/>
</dbReference>
<accession>U1QDD3</accession>
<evidence type="ECO:0000256" key="1">
    <source>
        <dbReference type="SAM" id="MobiDB-lite"/>
    </source>
</evidence>
<dbReference type="AlphaFoldDB" id="U1QDD3"/>
<organism evidence="2 3">
    <name type="scientific">Actinomyces johnsonii F0510</name>
    <dbReference type="NCBI Taxonomy" id="1227262"/>
    <lineage>
        <taxon>Bacteria</taxon>
        <taxon>Bacillati</taxon>
        <taxon>Actinomycetota</taxon>
        <taxon>Actinomycetes</taxon>
        <taxon>Actinomycetales</taxon>
        <taxon>Actinomycetaceae</taxon>
        <taxon>Actinomyces</taxon>
    </lineage>
</organism>
<gene>
    <name evidence="2" type="ORF">HMPREF1549_01273</name>
</gene>